<evidence type="ECO:0000313" key="2">
    <source>
        <dbReference type="Proteomes" id="UP000641803"/>
    </source>
</evidence>
<keyword evidence="2" id="KW-1185">Reference proteome</keyword>
<dbReference type="RefSeq" id="WP_191795030.1">
    <property type="nucleotide sequence ID" value="NZ_JACSQQ010000005.1"/>
</dbReference>
<gene>
    <name evidence="1" type="ORF">H9652_04270</name>
</gene>
<reference evidence="1 2" key="1">
    <citation type="submission" date="2020-08" db="EMBL/GenBank/DDBJ databases">
        <title>A Genomic Blueprint of the Chicken Gut Microbiome.</title>
        <authorList>
            <person name="Gilroy R."/>
            <person name="Ravi A."/>
            <person name="Getino M."/>
            <person name="Pursley I."/>
            <person name="Horton D.L."/>
            <person name="Alikhan N.-F."/>
            <person name="Baker D."/>
            <person name="Gharbi K."/>
            <person name="Hall N."/>
            <person name="Watson M."/>
            <person name="Adriaenssens E.M."/>
            <person name="Foster-Nyarko E."/>
            <person name="Jarju S."/>
            <person name="Secka A."/>
            <person name="Antonio M."/>
            <person name="Oren A."/>
            <person name="Chaudhuri R."/>
            <person name="La Ragione R.M."/>
            <person name="Hildebrand F."/>
            <person name="Pallen M.J."/>
        </authorList>
    </citation>
    <scope>NUCLEOTIDE SEQUENCE [LARGE SCALE GENOMIC DNA]</scope>
    <source>
        <strain evidence="1 2">Sa4CUA1</strain>
    </source>
</reference>
<dbReference type="EMBL" id="JACSQQ010000005">
    <property type="protein sequence ID" value="MBD7949624.1"/>
    <property type="molecule type" value="Genomic_DNA"/>
</dbReference>
<organism evidence="1 2">
    <name type="scientific">Oerskovia rustica</name>
    <dbReference type="NCBI Taxonomy" id="2762237"/>
    <lineage>
        <taxon>Bacteria</taxon>
        <taxon>Bacillati</taxon>
        <taxon>Actinomycetota</taxon>
        <taxon>Actinomycetes</taxon>
        <taxon>Micrococcales</taxon>
        <taxon>Cellulomonadaceae</taxon>
        <taxon>Oerskovia</taxon>
    </lineage>
</organism>
<accession>A0ABR8RPA3</accession>
<dbReference type="Proteomes" id="UP000641803">
    <property type="component" value="Unassembled WGS sequence"/>
</dbReference>
<evidence type="ECO:0000313" key="1">
    <source>
        <dbReference type="EMBL" id="MBD7949624.1"/>
    </source>
</evidence>
<protein>
    <submittedName>
        <fullName evidence="1">Uncharacterized protein</fullName>
    </submittedName>
</protein>
<name>A0ABR8RPA3_9CELL</name>
<proteinExistence type="predicted"/>
<comment type="caution">
    <text evidence="1">The sequence shown here is derived from an EMBL/GenBank/DDBJ whole genome shotgun (WGS) entry which is preliminary data.</text>
</comment>
<sequence length="110" mass="12077">MTVDDRLYVLDDSGQATVIRRPAATARVRSLLSTLPPGLADQIERAAAECAAAAPEGEVLYAACWCDDDDHTFADCVQWRESADRARRDRDESAHPAHLIRRITVTEAVA</sequence>